<evidence type="ECO:0000256" key="4">
    <source>
        <dbReference type="ARBA" id="ARBA00022490"/>
    </source>
</evidence>
<dbReference type="InterPro" id="IPR027417">
    <property type="entry name" value="P-loop_NTPase"/>
</dbReference>
<evidence type="ECO:0000313" key="11">
    <source>
        <dbReference type="EMBL" id="OIP64971.1"/>
    </source>
</evidence>
<proteinExistence type="inferred from homology"/>
<organism evidence="11 12">
    <name type="scientific">Candidatus Nomurabacteria bacterium CG2_30_43_9</name>
    <dbReference type="NCBI Taxonomy" id="1805283"/>
    <lineage>
        <taxon>Bacteria</taxon>
        <taxon>Candidatus Nomuraibacteriota</taxon>
    </lineage>
</organism>
<evidence type="ECO:0000256" key="7">
    <source>
        <dbReference type="ARBA" id="ARBA00022741"/>
    </source>
</evidence>
<comment type="similarity">
    <text evidence="2">Belongs to the TsaE family.</text>
</comment>
<dbReference type="InterPro" id="IPR003442">
    <property type="entry name" value="T6A_TsaE"/>
</dbReference>
<keyword evidence="6" id="KW-0479">Metal-binding</keyword>
<dbReference type="Proteomes" id="UP000182059">
    <property type="component" value="Unassembled WGS sequence"/>
</dbReference>
<accession>A0A1J5FYA7</accession>
<gene>
    <name evidence="11" type="ORF">AUK15_02675</name>
</gene>
<keyword evidence="4" id="KW-0963">Cytoplasm</keyword>
<evidence type="ECO:0000256" key="5">
    <source>
        <dbReference type="ARBA" id="ARBA00022694"/>
    </source>
</evidence>
<dbReference type="GO" id="GO:0046872">
    <property type="term" value="F:metal ion binding"/>
    <property type="evidence" value="ECO:0007669"/>
    <property type="project" value="UniProtKB-KW"/>
</dbReference>
<dbReference type="EMBL" id="MNYX01000061">
    <property type="protein sequence ID" value="OIP64971.1"/>
    <property type="molecule type" value="Genomic_DNA"/>
</dbReference>
<evidence type="ECO:0000256" key="2">
    <source>
        <dbReference type="ARBA" id="ARBA00007599"/>
    </source>
</evidence>
<dbReference type="GO" id="GO:0002949">
    <property type="term" value="P:tRNA threonylcarbamoyladenosine modification"/>
    <property type="evidence" value="ECO:0007669"/>
    <property type="project" value="InterPro"/>
</dbReference>
<protein>
    <recommendedName>
        <fullName evidence="3">tRNA threonylcarbamoyladenosine biosynthesis protein TsaE</fullName>
    </recommendedName>
    <alternativeName>
        <fullName evidence="10">t(6)A37 threonylcarbamoyladenosine biosynthesis protein TsaE</fullName>
    </alternativeName>
</protein>
<dbReference type="PANTHER" id="PTHR33540:SF2">
    <property type="entry name" value="TRNA THREONYLCARBAMOYLADENOSINE BIOSYNTHESIS PROTEIN TSAE"/>
    <property type="match status" value="1"/>
</dbReference>
<name>A0A1J5FYA7_9BACT</name>
<keyword evidence="7" id="KW-0547">Nucleotide-binding</keyword>
<dbReference type="Gene3D" id="3.40.50.300">
    <property type="entry name" value="P-loop containing nucleotide triphosphate hydrolases"/>
    <property type="match status" value="1"/>
</dbReference>
<dbReference type="AlphaFoldDB" id="A0A1J5FYA7"/>
<evidence type="ECO:0000256" key="3">
    <source>
        <dbReference type="ARBA" id="ARBA00019010"/>
    </source>
</evidence>
<dbReference type="GO" id="GO:0005737">
    <property type="term" value="C:cytoplasm"/>
    <property type="evidence" value="ECO:0007669"/>
    <property type="project" value="UniProtKB-SubCell"/>
</dbReference>
<dbReference type="GO" id="GO:0016740">
    <property type="term" value="F:transferase activity"/>
    <property type="evidence" value="ECO:0007669"/>
    <property type="project" value="UniProtKB-KW"/>
</dbReference>
<dbReference type="SUPFAM" id="SSF52540">
    <property type="entry name" value="P-loop containing nucleoside triphosphate hydrolases"/>
    <property type="match status" value="1"/>
</dbReference>
<dbReference type="GO" id="GO:0005524">
    <property type="term" value="F:ATP binding"/>
    <property type="evidence" value="ECO:0007669"/>
    <property type="project" value="UniProtKB-KW"/>
</dbReference>
<evidence type="ECO:0000256" key="1">
    <source>
        <dbReference type="ARBA" id="ARBA00004496"/>
    </source>
</evidence>
<reference evidence="11 12" key="1">
    <citation type="journal article" date="2016" name="Environ. Microbiol.">
        <title>Genomic resolution of a cold subsurface aquifer community provides metabolic insights for novel microbes adapted to high CO concentrations.</title>
        <authorList>
            <person name="Probst A.J."/>
            <person name="Castelle C.J."/>
            <person name="Singh A."/>
            <person name="Brown C.T."/>
            <person name="Anantharaman K."/>
            <person name="Sharon I."/>
            <person name="Hug L.A."/>
            <person name="Burstein D."/>
            <person name="Emerson J.B."/>
            <person name="Thomas B.C."/>
            <person name="Banfield J.F."/>
        </authorList>
    </citation>
    <scope>NUCLEOTIDE SEQUENCE [LARGE SCALE GENOMIC DNA]</scope>
    <source>
        <strain evidence="11">CG2_30_43_9</strain>
    </source>
</reference>
<dbReference type="PANTHER" id="PTHR33540">
    <property type="entry name" value="TRNA THREONYLCARBAMOYLADENOSINE BIOSYNTHESIS PROTEIN TSAE"/>
    <property type="match status" value="1"/>
</dbReference>
<dbReference type="NCBIfam" id="TIGR00150">
    <property type="entry name" value="T6A_YjeE"/>
    <property type="match status" value="1"/>
</dbReference>
<evidence type="ECO:0000256" key="9">
    <source>
        <dbReference type="ARBA" id="ARBA00022842"/>
    </source>
</evidence>
<comment type="subcellular location">
    <subcellularLocation>
        <location evidence="1">Cytoplasm</location>
    </subcellularLocation>
</comment>
<dbReference type="Pfam" id="PF02367">
    <property type="entry name" value="TsaE"/>
    <property type="match status" value="1"/>
</dbReference>
<evidence type="ECO:0000313" key="12">
    <source>
        <dbReference type="Proteomes" id="UP000182059"/>
    </source>
</evidence>
<evidence type="ECO:0000256" key="10">
    <source>
        <dbReference type="ARBA" id="ARBA00032441"/>
    </source>
</evidence>
<comment type="caution">
    <text evidence="11">The sequence shown here is derived from an EMBL/GenBank/DDBJ whole genome shotgun (WGS) entry which is preliminary data.</text>
</comment>
<keyword evidence="9" id="KW-0460">Magnesium</keyword>
<keyword evidence="8" id="KW-0067">ATP-binding</keyword>
<keyword evidence="11" id="KW-0808">Transferase</keyword>
<keyword evidence="5" id="KW-0819">tRNA processing</keyword>
<evidence type="ECO:0000256" key="6">
    <source>
        <dbReference type="ARBA" id="ARBA00022723"/>
    </source>
</evidence>
<sequence>MKKEVKSLEELRAVAEGFLSAIAKNPLKETATVVGLSGDLGAGKTAFVKCVASILGVAEVVTSPTFILEKVYIIPRGSVMGERFTKLIHIDAYRLEDSKEMRALDWDALLLYQHNLIFIEWPEQVKEAMPKDIINLSFEYAGEGVRQVTGDWLSD</sequence>
<evidence type="ECO:0000256" key="8">
    <source>
        <dbReference type="ARBA" id="ARBA00022840"/>
    </source>
</evidence>